<accession>A0A8J1T7Z9</accession>
<evidence type="ECO:0000256" key="3">
    <source>
        <dbReference type="ARBA" id="ARBA00022677"/>
    </source>
</evidence>
<name>A0A8J1T7Z9_OWEFU</name>
<keyword evidence="3" id="KW-0551">Lipid droplet</keyword>
<dbReference type="Proteomes" id="UP000749559">
    <property type="component" value="Unassembled WGS sequence"/>
</dbReference>
<keyword evidence="10" id="KW-1185">Reference proteome</keyword>
<dbReference type="PANTHER" id="PTHR15486:SF96">
    <property type="entry name" value="LIPID DROPLET-REGULATING VLDL ASSEMBLY FACTOR AUP1"/>
    <property type="match status" value="1"/>
</dbReference>
<dbReference type="CDD" id="cd14420">
    <property type="entry name" value="CUE_AUP1"/>
    <property type="match status" value="1"/>
</dbReference>
<evidence type="ECO:0000256" key="4">
    <source>
        <dbReference type="ARBA" id="ARBA00022824"/>
    </source>
</evidence>
<dbReference type="Gene3D" id="1.10.8.10">
    <property type="entry name" value="DNA helicase RuvA subunit, C-terminal domain"/>
    <property type="match status" value="1"/>
</dbReference>
<keyword evidence="5" id="KW-0472">Membrane</keyword>
<evidence type="ECO:0000256" key="1">
    <source>
        <dbReference type="ARBA" id="ARBA00004406"/>
    </source>
</evidence>
<comment type="similarity">
    <text evidence="6">Belongs to the AUP1 family.</text>
</comment>
<dbReference type="Pfam" id="PF02845">
    <property type="entry name" value="CUE"/>
    <property type="match status" value="1"/>
</dbReference>
<evidence type="ECO:0000256" key="8">
    <source>
        <dbReference type="ARBA" id="ARBA00035713"/>
    </source>
</evidence>
<protein>
    <recommendedName>
        <fullName evidence="7">Lipid droplet-regulating VLDL assembly factor AUP1</fullName>
    </recommendedName>
    <alternativeName>
        <fullName evidence="8">Ancient ubiquitous protein 1</fullName>
    </alternativeName>
</protein>
<evidence type="ECO:0000256" key="6">
    <source>
        <dbReference type="ARBA" id="ARBA00035634"/>
    </source>
</evidence>
<dbReference type="OrthoDB" id="1854593at2759"/>
<dbReference type="GO" id="GO:0043130">
    <property type="term" value="F:ubiquitin binding"/>
    <property type="evidence" value="ECO:0007669"/>
    <property type="project" value="InterPro"/>
</dbReference>
<evidence type="ECO:0000313" key="10">
    <source>
        <dbReference type="Proteomes" id="UP000749559"/>
    </source>
</evidence>
<dbReference type="InterPro" id="IPR048056">
    <property type="entry name" value="AUP1_CUE"/>
</dbReference>
<proteinExistence type="inferred from homology"/>
<dbReference type="EMBL" id="CAIIXF020000005">
    <property type="protein sequence ID" value="CAH1783596.1"/>
    <property type="molecule type" value="Genomic_DNA"/>
</dbReference>
<evidence type="ECO:0000256" key="5">
    <source>
        <dbReference type="ARBA" id="ARBA00023136"/>
    </source>
</evidence>
<gene>
    <name evidence="9" type="ORF">OFUS_LOCUS9923</name>
</gene>
<reference evidence="9" key="1">
    <citation type="submission" date="2022-03" db="EMBL/GenBank/DDBJ databases">
        <authorList>
            <person name="Martin C."/>
        </authorList>
    </citation>
    <scope>NUCLEOTIDE SEQUENCE</scope>
</reference>
<keyword evidence="4" id="KW-0256">Endoplasmic reticulum</keyword>
<sequence length="408" mass="46241">MGPVDISKLFCRRRFPKGIALVPILVYFPIGLVLAILRVFISFTAVIAAFLLRSLPALQRVVLRVLLSVLGIVVTSDCTNKISSQVLVTNHITILDEIAISLVVHCVKPWRNSISNTTSWLLGYTDFKYETGKQAFLENLKKYVAGKELPVLCVPEGAITSGQTALLKFADWPFLLEEDVQPIAITASRPAIFNVTLSTLDSSWTSDLFWFLFVPYTHFHIKSLKVVEKGEDESTDQYIQRVQGVLAEQLNISTTQYTAADKSQLIKKLYLEEQQRHRDAEIRLRRSQTRSPSPYSPATRSHIELLADRVKEVLPHVPTAVIKKDLGVTRDVDATITNILEGKIEFTPEDLNPVKKDTIEKVPSKSLLNQKKQTFSKNSKERQKSFEERKQEMIEAARQRYMAKHGMM</sequence>
<dbReference type="InterPro" id="IPR003892">
    <property type="entry name" value="CUE"/>
</dbReference>
<dbReference type="GO" id="GO:0005811">
    <property type="term" value="C:lipid droplet"/>
    <property type="evidence" value="ECO:0007669"/>
    <property type="project" value="UniProtKB-SubCell"/>
</dbReference>
<organism evidence="9 10">
    <name type="scientific">Owenia fusiformis</name>
    <name type="common">Polychaete worm</name>
    <dbReference type="NCBI Taxonomy" id="6347"/>
    <lineage>
        <taxon>Eukaryota</taxon>
        <taxon>Metazoa</taxon>
        <taxon>Spiralia</taxon>
        <taxon>Lophotrochozoa</taxon>
        <taxon>Annelida</taxon>
        <taxon>Polychaeta</taxon>
        <taxon>Sedentaria</taxon>
        <taxon>Canalipalpata</taxon>
        <taxon>Sabellida</taxon>
        <taxon>Oweniida</taxon>
        <taxon>Oweniidae</taxon>
        <taxon>Owenia</taxon>
    </lineage>
</organism>
<comment type="subcellular location">
    <subcellularLocation>
        <location evidence="1">Endoplasmic reticulum membrane</location>
        <topology evidence="1">Peripheral membrane protein</topology>
    </subcellularLocation>
    <subcellularLocation>
        <location evidence="2">Lipid droplet</location>
    </subcellularLocation>
</comment>
<evidence type="ECO:0000313" key="9">
    <source>
        <dbReference type="EMBL" id="CAH1783596.1"/>
    </source>
</evidence>
<dbReference type="AlphaFoldDB" id="A0A8J1T7Z9"/>
<evidence type="ECO:0000256" key="7">
    <source>
        <dbReference type="ARBA" id="ARBA00035685"/>
    </source>
</evidence>
<dbReference type="SMART" id="SM00546">
    <property type="entry name" value="CUE"/>
    <property type="match status" value="1"/>
</dbReference>
<dbReference type="GO" id="GO:0036503">
    <property type="term" value="P:ERAD pathway"/>
    <property type="evidence" value="ECO:0007669"/>
    <property type="project" value="InterPro"/>
</dbReference>
<dbReference type="PROSITE" id="PS51140">
    <property type="entry name" value="CUE"/>
    <property type="match status" value="1"/>
</dbReference>
<evidence type="ECO:0000256" key="2">
    <source>
        <dbReference type="ARBA" id="ARBA00004502"/>
    </source>
</evidence>
<dbReference type="PANTHER" id="PTHR15486">
    <property type="entry name" value="ANCIENT UBIQUITOUS PROTEIN"/>
    <property type="match status" value="1"/>
</dbReference>
<dbReference type="GO" id="GO:0005789">
    <property type="term" value="C:endoplasmic reticulum membrane"/>
    <property type="evidence" value="ECO:0007669"/>
    <property type="project" value="UniProtKB-SubCell"/>
</dbReference>
<dbReference type="SUPFAM" id="SSF69593">
    <property type="entry name" value="Glycerol-3-phosphate (1)-acyltransferase"/>
    <property type="match status" value="1"/>
</dbReference>
<comment type="caution">
    <text evidence="9">The sequence shown here is derived from an EMBL/GenBank/DDBJ whole genome shotgun (WGS) entry which is preliminary data.</text>
</comment>